<dbReference type="EMBL" id="JAWDGP010001383">
    <property type="protein sequence ID" value="KAK3792221.1"/>
    <property type="molecule type" value="Genomic_DNA"/>
</dbReference>
<dbReference type="SMART" id="SM00397">
    <property type="entry name" value="t_SNARE"/>
    <property type="match status" value="1"/>
</dbReference>
<keyword evidence="7" id="KW-1185">Reference proteome</keyword>
<feature type="transmembrane region" description="Helical" evidence="4">
    <location>
        <begin position="253"/>
        <end position="274"/>
    </location>
</feature>
<comment type="similarity">
    <text evidence="1 2">Belongs to the syntaxin family.</text>
</comment>
<dbReference type="Gene3D" id="1.20.5.110">
    <property type="match status" value="1"/>
</dbReference>
<dbReference type="CDD" id="cd15847">
    <property type="entry name" value="SNARE_syntaxin7_like"/>
    <property type="match status" value="1"/>
</dbReference>
<dbReference type="GO" id="GO:0006906">
    <property type="term" value="P:vesicle fusion"/>
    <property type="evidence" value="ECO:0007669"/>
    <property type="project" value="TreeGrafter"/>
</dbReference>
<dbReference type="PROSITE" id="PS00914">
    <property type="entry name" value="SYNTAXIN"/>
    <property type="match status" value="1"/>
</dbReference>
<dbReference type="InterPro" id="IPR010989">
    <property type="entry name" value="SNARE"/>
</dbReference>
<dbReference type="SMART" id="SM00503">
    <property type="entry name" value="SynN"/>
    <property type="match status" value="1"/>
</dbReference>
<comment type="caution">
    <text evidence="6">The sequence shown here is derived from an EMBL/GenBank/DDBJ whole genome shotgun (WGS) entry which is preliminary data.</text>
</comment>
<feature type="coiled-coil region" evidence="3">
    <location>
        <begin position="158"/>
        <end position="202"/>
    </location>
</feature>
<keyword evidence="4" id="KW-0472">Membrane</keyword>
<keyword evidence="3" id="KW-0175">Coiled coil</keyword>
<dbReference type="InterPro" id="IPR000727">
    <property type="entry name" value="T_SNARE_dom"/>
</dbReference>
<sequence>MAGTYGAIREYRDDPDFRDYRDEDPISSVSELTEKIRSNIFKINNGANAVDRAMKNIGTERDSSQLRDKIHETSQGTGKVVQETTKLLRAAATKKADKQQKIQLDLLKSNFQDAVQRFQTLQKKAAAKVKSAVKLGSKPTSEPLIPIAGDDDRSPLVREEELRQNQMLKEQEEVIEDDLALIREREERIHQLESDILDVNEIFRELGAMVHSQGEVLDTIDQNLYSAADNVESGNEQLIKAAEYQRKSRRKMCCLLVIFFVIAAVIAIIVVVSLKS</sequence>
<dbReference type="PROSITE" id="PS50192">
    <property type="entry name" value="T_SNARE"/>
    <property type="match status" value="1"/>
</dbReference>
<name>A0AAE1ARX6_9GAST</name>
<evidence type="ECO:0000256" key="4">
    <source>
        <dbReference type="SAM" id="Phobius"/>
    </source>
</evidence>
<accession>A0AAE1ARX6</accession>
<protein>
    <recommendedName>
        <fullName evidence="5">t-SNARE coiled-coil homology domain-containing protein</fullName>
    </recommendedName>
</protein>
<dbReference type="GO" id="GO:0000149">
    <property type="term" value="F:SNARE binding"/>
    <property type="evidence" value="ECO:0007669"/>
    <property type="project" value="TreeGrafter"/>
</dbReference>
<evidence type="ECO:0000313" key="6">
    <source>
        <dbReference type="EMBL" id="KAK3792221.1"/>
    </source>
</evidence>
<reference evidence="6" key="1">
    <citation type="journal article" date="2023" name="G3 (Bethesda)">
        <title>A reference genome for the long-term kleptoplast-retaining sea slug Elysia crispata morphotype clarki.</title>
        <authorList>
            <person name="Eastman K.E."/>
            <person name="Pendleton A.L."/>
            <person name="Shaikh M.A."/>
            <person name="Suttiyut T."/>
            <person name="Ogas R."/>
            <person name="Tomko P."/>
            <person name="Gavelis G."/>
            <person name="Widhalm J.R."/>
            <person name="Wisecaver J.H."/>
        </authorList>
    </citation>
    <scope>NUCLEOTIDE SEQUENCE</scope>
    <source>
        <strain evidence="6">ECLA1</strain>
    </source>
</reference>
<organism evidence="6 7">
    <name type="scientific">Elysia crispata</name>
    <name type="common">lettuce slug</name>
    <dbReference type="NCBI Taxonomy" id="231223"/>
    <lineage>
        <taxon>Eukaryota</taxon>
        <taxon>Metazoa</taxon>
        <taxon>Spiralia</taxon>
        <taxon>Lophotrochozoa</taxon>
        <taxon>Mollusca</taxon>
        <taxon>Gastropoda</taxon>
        <taxon>Heterobranchia</taxon>
        <taxon>Euthyneura</taxon>
        <taxon>Panpulmonata</taxon>
        <taxon>Sacoglossa</taxon>
        <taxon>Placobranchoidea</taxon>
        <taxon>Plakobranchidae</taxon>
        <taxon>Elysia</taxon>
    </lineage>
</organism>
<dbReference type="PANTHER" id="PTHR19957">
    <property type="entry name" value="SYNTAXIN"/>
    <property type="match status" value="1"/>
</dbReference>
<dbReference type="GO" id="GO:0048278">
    <property type="term" value="P:vesicle docking"/>
    <property type="evidence" value="ECO:0007669"/>
    <property type="project" value="TreeGrafter"/>
</dbReference>
<dbReference type="Pfam" id="PF14523">
    <property type="entry name" value="Syntaxin_2"/>
    <property type="match status" value="1"/>
</dbReference>
<evidence type="ECO:0000256" key="3">
    <source>
        <dbReference type="SAM" id="Coils"/>
    </source>
</evidence>
<evidence type="ECO:0000256" key="1">
    <source>
        <dbReference type="ARBA" id="ARBA00009063"/>
    </source>
</evidence>
<keyword evidence="4" id="KW-0812">Transmembrane</keyword>
<feature type="domain" description="T-SNARE coiled-coil homology" evidence="5">
    <location>
        <begin position="179"/>
        <end position="241"/>
    </location>
</feature>
<proteinExistence type="inferred from homology"/>
<dbReference type="Proteomes" id="UP001283361">
    <property type="component" value="Unassembled WGS sequence"/>
</dbReference>
<dbReference type="Pfam" id="PF05739">
    <property type="entry name" value="SNARE"/>
    <property type="match status" value="1"/>
</dbReference>
<dbReference type="GO" id="GO:0005484">
    <property type="term" value="F:SNAP receptor activity"/>
    <property type="evidence" value="ECO:0007669"/>
    <property type="project" value="InterPro"/>
</dbReference>
<dbReference type="GO" id="GO:0006886">
    <property type="term" value="P:intracellular protein transport"/>
    <property type="evidence" value="ECO:0007669"/>
    <property type="project" value="InterPro"/>
</dbReference>
<dbReference type="InterPro" id="IPR006011">
    <property type="entry name" value="Syntaxin_N"/>
</dbReference>
<gene>
    <name evidence="6" type="ORF">RRG08_035977</name>
</gene>
<dbReference type="PANTHER" id="PTHR19957:SF38">
    <property type="entry name" value="LD27581P"/>
    <property type="match status" value="1"/>
</dbReference>
<dbReference type="FunFam" id="1.20.5.110:FF:000059">
    <property type="entry name" value="Related to syntaxin 12"/>
    <property type="match status" value="1"/>
</dbReference>
<dbReference type="InterPro" id="IPR006012">
    <property type="entry name" value="Syntaxin/epimorphin_CS"/>
</dbReference>
<evidence type="ECO:0000256" key="2">
    <source>
        <dbReference type="RuleBase" id="RU003858"/>
    </source>
</evidence>
<dbReference type="GO" id="GO:0012505">
    <property type="term" value="C:endomembrane system"/>
    <property type="evidence" value="ECO:0007669"/>
    <property type="project" value="TreeGrafter"/>
</dbReference>
<dbReference type="AlphaFoldDB" id="A0AAE1ARX6"/>
<keyword evidence="4" id="KW-1133">Transmembrane helix</keyword>
<evidence type="ECO:0000259" key="5">
    <source>
        <dbReference type="PROSITE" id="PS50192"/>
    </source>
</evidence>
<dbReference type="GO" id="GO:0031201">
    <property type="term" value="C:SNARE complex"/>
    <property type="evidence" value="ECO:0007669"/>
    <property type="project" value="TreeGrafter"/>
</dbReference>
<dbReference type="Gene3D" id="1.20.58.70">
    <property type="match status" value="1"/>
</dbReference>
<evidence type="ECO:0000313" key="7">
    <source>
        <dbReference type="Proteomes" id="UP001283361"/>
    </source>
</evidence>
<dbReference type="SUPFAM" id="SSF47661">
    <property type="entry name" value="t-snare proteins"/>
    <property type="match status" value="1"/>
</dbReference>
<dbReference type="InterPro" id="IPR045242">
    <property type="entry name" value="Syntaxin"/>
</dbReference>